<dbReference type="AlphaFoldDB" id="A0A5C5G1F4"/>
<feature type="compositionally biased region" description="Basic and acidic residues" evidence="1">
    <location>
        <begin position="444"/>
        <end position="462"/>
    </location>
</feature>
<name>A0A5C5G1F4_9BASI</name>
<accession>A0A5C5G1F4</accession>
<evidence type="ECO:0000259" key="2">
    <source>
        <dbReference type="Pfam" id="PF10354"/>
    </source>
</evidence>
<reference evidence="3 4" key="1">
    <citation type="submission" date="2019-03" db="EMBL/GenBank/DDBJ databases">
        <title>Rhodosporidium diobovatum UCD-FST 08-225 genome sequencing, assembly, and annotation.</title>
        <authorList>
            <person name="Fakankun I.U."/>
            <person name="Fristensky B."/>
            <person name="Levin D.B."/>
        </authorList>
    </citation>
    <scope>NUCLEOTIDE SEQUENCE [LARGE SCALE GENOMIC DNA]</scope>
    <source>
        <strain evidence="3 4">UCD-FST 08-225</strain>
    </source>
</reference>
<feature type="region of interest" description="Disordered" evidence="1">
    <location>
        <begin position="1"/>
        <end position="103"/>
    </location>
</feature>
<dbReference type="PANTHER" id="PTHR11538:SF26">
    <property type="entry name" value="FERREDOXIN-FOLD ANTICODON-BINDING DOMAIN-CONTAINING PROTEIN 1"/>
    <property type="match status" value="1"/>
</dbReference>
<proteinExistence type="predicted"/>
<dbReference type="OrthoDB" id="273345at2759"/>
<evidence type="ECO:0000313" key="4">
    <source>
        <dbReference type="Proteomes" id="UP000311382"/>
    </source>
</evidence>
<feature type="domain" description="25S rRNA (uridine-N(3))-methyltransferase BMT5-like" evidence="2">
    <location>
        <begin position="110"/>
        <end position="394"/>
    </location>
</feature>
<dbReference type="STRING" id="5288.A0A5C5G1F4"/>
<evidence type="ECO:0000313" key="3">
    <source>
        <dbReference type="EMBL" id="TNY22192.1"/>
    </source>
</evidence>
<dbReference type="GO" id="GO:0070475">
    <property type="term" value="P:rRNA base methylation"/>
    <property type="evidence" value="ECO:0007669"/>
    <property type="project" value="InterPro"/>
</dbReference>
<dbReference type="Pfam" id="PF10354">
    <property type="entry name" value="BMT5-like"/>
    <property type="match status" value="1"/>
</dbReference>
<keyword evidence="4" id="KW-1185">Reference proteome</keyword>
<dbReference type="GO" id="GO:0005737">
    <property type="term" value="C:cytoplasm"/>
    <property type="evidence" value="ECO:0007669"/>
    <property type="project" value="TreeGrafter"/>
</dbReference>
<feature type="compositionally biased region" description="Basic residues" evidence="1">
    <location>
        <begin position="1"/>
        <end position="14"/>
    </location>
</feature>
<gene>
    <name evidence="3" type="ORF">DMC30DRAFT_159723</name>
</gene>
<organism evidence="3 4">
    <name type="scientific">Rhodotorula diobovata</name>
    <dbReference type="NCBI Taxonomy" id="5288"/>
    <lineage>
        <taxon>Eukaryota</taxon>
        <taxon>Fungi</taxon>
        <taxon>Dikarya</taxon>
        <taxon>Basidiomycota</taxon>
        <taxon>Pucciniomycotina</taxon>
        <taxon>Microbotryomycetes</taxon>
        <taxon>Sporidiobolales</taxon>
        <taxon>Sporidiobolaceae</taxon>
        <taxon>Rhodotorula</taxon>
    </lineage>
</organism>
<dbReference type="GO" id="GO:0070042">
    <property type="term" value="F:rRNA (uridine-N3-)-methyltransferase activity"/>
    <property type="evidence" value="ECO:0007669"/>
    <property type="project" value="InterPro"/>
</dbReference>
<dbReference type="Proteomes" id="UP000311382">
    <property type="component" value="Unassembled WGS sequence"/>
</dbReference>
<dbReference type="InterPro" id="IPR019446">
    <property type="entry name" value="BMT5-like"/>
</dbReference>
<sequence length="492" mass="51716">MPKHAKAVKAKGKLAKALSGQQAVAAQRAHEERARQAEEDRQKAIKAKIRAGGAQGGGAGASAKKRRLSKEGAAAAEGAGKEGAPESGSAGAQQPKKDGVQPFRRGERVLLVGEGNFSFAHSLLLPHSTAAAASSSSTDKPGPIPLVTPSLLCCTAFDSESTAAEKYPDLASHVDALRAAGATVLFGVDATKLEDYKEVRECAGLGKGKGKGAERELGGIDDGGGFDKIVFNFPHIGQGVTDQNRNVRLNQTLLIDFYRSAAFLLKRGTSRAPVPSSKGAKRALDADADIGPAGDLDDVEDLLVDADGAPLDASVLLDPPPPTTRGTILLTLRTNAPYSLWLPTQLATKGPLLLPSILPAHALKGGRALAQPNYRTVRSWAFEPPRWEGYEHRRTIGFDEGRSSARNDDLVLSARERKEKKLSASAGAAGGAGAAGAGTSAVKVGKEDKAPIRTWEFELVRDEPDEPAGDKGWGQRAAFKKRRAQSDPDLSD</sequence>
<feature type="region of interest" description="Disordered" evidence="1">
    <location>
        <begin position="422"/>
        <end position="492"/>
    </location>
</feature>
<dbReference type="EMBL" id="SOZI01000029">
    <property type="protein sequence ID" value="TNY22192.1"/>
    <property type="molecule type" value="Genomic_DNA"/>
</dbReference>
<dbReference type="PANTHER" id="PTHR11538">
    <property type="entry name" value="PHENYLALANYL-TRNA SYNTHETASE"/>
    <property type="match status" value="1"/>
</dbReference>
<evidence type="ECO:0000256" key="1">
    <source>
        <dbReference type="SAM" id="MobiDB-lite"/>
    </source>
</evidence>
<comment type="caution">
    <text evidence="3">The sequence shown here is derived from an EMBL/GenBank/DDBJ whole genome shotgun (WGS) entry which is preliminary data.</text>
</comment>
<protein>
    <recommendedName>
        <fullName evidence="2">25S rRNA (uridine-N(3))-methyltransferase BMT5-like domain-containing protein</fullName>
    </recommendedName>
</protein>
<feature type="compositionally biased region" description="Low complexity" evidence="1">
    <location>
        <begin position="15"/>
        <end position="27"/>
    </location>
</feature>
<feature type="compositionally biased region" description="Basic and acidic residues" evidence="1">
    <location>
        <begin position="28"/>
        <end position="43"/>
    </location>
</feature>